<evidence type="ECO:0000313" key="6">
    <source>
        <dbReference type="Proteomes" id="UP001370490"/>
    </source>
</evidence>
<dbReference type="AlphaFoldDB" id="A0AAN8VUR2"/>
<evidence type="ECO:0000256" key="2">
    <source>
        <dbReference type="ARBA" id="ARBA00023161"/>
    </source>
</evidence>
<dbReference type="Proteomes" id="UP001370490">
    <property type="component" value="Unassembled WGS sequence"/>
</dbReference>
<keyword evidence="2" id="KW-0866">Nonsense-mediated mRNA decay</keyword>
<dbReference type="PANTHER" id="PTHR13091:SF0">
    <property type="entry name" value="NONSENSE-MEDIATED MRNA DECAY FACTOR SMG8"/>
    <property type="match status" value="1"/>
</dbReference>
<keyword evidence="6" id="KW-1185">Reference proteome</keyword>
<evidence type="ECO:0000256" key="3">
    <source>
        <dbReference type="ARBA" id="ARBA00029509"/>
    </source>
</evidence>
<feature type="compositionally biased region" description="Pro residues" evidence="4">
    <location>
        <begin position="37"/>
        <end position="52"/>
    </location>
</feature>
<feature type="region of interest" description="Disordered" evidence="4">
    <location>
        <begin position="201"/>
        <end position="240"/>
    </location>
</feature>
<evidence type="ECO:0000313" key="5">
    <source>
        <dbReference type="EMBL" id="KAK6936116.1"/>
    </source>
</evidence>
<feature type="region of interest" description="Disordered" evidence="4">
    <location>
        <begin position="841"/>
        <end position="867"/>
    </location>
</feature>
<comment type="similarity">
    <text evidence="1">Belongs to the SMG8 family.</text>
</comment>
<dbReference type="InterPro" id="IPR019354">
    <property type="entry name" value="SMG8-like"/>
</dbReference>
<organism evidence="5 6">
    <name type="scientific">Dillenia turbinata</name>
    <dbReference type="NCBI Taxonomy" id="194707"/>
    <lineage>
        <taxon>Eukaryota</taxon>
        <taxon>Viridiplantae</taxon>
        <taxon>Streptophyta</taxon>
        <taxon>Embryophyta</taxon>
        <taxon>Tracheophyta</taxon>
        <taxon>Spermatophyta</taxon>
        <taxon>Magnoliopsida</taxon>
        <taxon>eudicotyledons</taxon>
        <taxon>Gunneridae</taxon>
        <taxon>Pentapetalae</taxon>
        <taxon>Dilleniales</taxon>
        <taxon>Dilleniaceae</taxon>
        <taxon>Dillenia</taxon>
    </lineage>
</organism>
<reference evidence="5 6" key="1">
    <citation type="submission" date="2023-12" db="EMBL/GenBank/DDBJ databases">
        <title>A high-quality genome assembly for Dillenia turbinata (Dilleniales).</title>
        <authorList>
            <person name="Chanderbali A."/>
        </authorList>
    </citation>
    <scope>NUCLEOTIDE SEQUENCE [LARGE SCALE GENOMIC DNA]</scope>
    <source>
        <strain evidence="5">LSX21</strain>
        <tissue evidence="5">Leaf</tissue>
    </source>
</reference>
<feature type="region of interest" description="Disordered" evidence="4">
    <location>
        <begin position="1"/>
        <end position="52"/>
    </location>
</feature>
<feature type="compositionally biased region" description="Low complexity" evidence="4">
    <location>
        <begin position="212"/>
        <end position="232"/>
    </location>
</feature>
<protein>
    <recommendedName>
        <fullName evidence="3">Nonsense-mediated mRNA decay factor SMG8</fullName>
    </recommendedName>
</protein>
<dbReference type="PANTHER" id="PTHR13091">
    <property type="entry name" value="AMPLIFIED IN BREAST CANCER 2-RELATED"/>
    <property type="match status" value="1"/>
</dbReference>
<evidence type="ECO:0000256" key="1">
    <source>
        <dbReference type="ARBA" id="ARBA00006443"/>
    </source>
</evidence>
<evidence type="ECO:0000256" key="4">
    <source>
        <dbReference type="SAM" id="MobiDB-lite"/>
    </source>
</evidence>
<dbReference type="GO" id="GO:0000184">
    <property type="term" value="P:nuclear-transcribed mRNA catabolic process, nonsense-mediated decay"/>
    <property type="evidence" value="ECO:0007669"/>
    <property type="project" value="UniProtKB-KW"/>
</dbReference>
<dbReference type="Pfam" id="PF10220">
    <property type="entry name" value="Smg8_Smg9"/>
    <property type="match status" value="3"/>
</dbReference>
<proteinExistence type="inferred from homology"/>
<gene>
    <name evidence="5" type="ORF">RJ641_033146</name>
</gene>
<feature type="compositionally biased region" description="Basic and acidic residues" evidence="4">
    <location>
        <begin position="770"/>
        <end position="785"/>
    </location>
</feature>
<dbReference type="EMBL" id="JBAMMX010000007">
    <property type="protein sequence ID" value="KAK6936116.1"/>
    <property type="molecule type" value="Genomic_DNA"/>
</dbReference>
<sequence>MESKTTIPTSLRVLTRPSSSAPPPSLPQSHSLLLHPNPNPHPPPDQSTLPPPSNGIVVIGFVGRQYDDVSQLANRILDFNVFGSGNLDEYLFSSSKIPELGDELKEWIKRRKLSYYHDEEKGILFLLFSPTWLPSNEAVLGKSEDFDSTVEELEFGDLQGLLFMFSVCHVIVLVQEGSRFDTQILKRFRMLQVAKHALAPSLRPQSTQPPMSRVHSSSSSRTNINVTSSSRSPNRNGAGLNRSASGISLMSGLGSYASLFPGQCTPVTLFVFVDDFSDVQNPSYSVEELGENSSSTQSTILGSVTRPSLPAKGSGSVVVLARPVSKSESGFRKKLQSSLEAQIRFLIKKCRTLTGFETSHSGSRNGGISSSAPLFSLDASRAVVLLDKCTNMKGESLESAIGLVEEVLSRKATSDSLLLESHSQCANKEDLLCIKEFIFRQSDILRGRGGLISNTGSGPAAGVGMVAVAAAAAAAAASAASAKALTAPELPNLGTWLSSSQSILQKILVAKRDCVDDIDVNKRRPRPQQAEVATSKGSDPLDIAVSWLERGKAMNMKFSTLWCQRALPTAKDVYLKGLPAYYSTSQHEDHLEKALYAFCSMVKGPAVQLFVKKLEDECISIWKSGRQLCDAISLTGKPCMHQRHDSETTSSTPGAEVKPHSSGFVFLHACSCGRSRRIRSDPFDFETANVTSCCFPDCDNLLPALELPKVSSTGPIQPSSWSVIRVGGAKYYEPSKGLLQSGFCASQKYLLKWTIFLEKHKNVASVTRSNADRKAESAADLDQKKTHATGLFPKESQNGAETQRETLEIIKPSDKKISFGNFSMRKPFSEVVAELAAADSGFPPLQQRKQPPSGPEKGNKQNTARAANTVKAPTSCNNVIKRSTEDNSSVLGTPNGIIPNAYANRNPFLQIGSYVVPMNVNSGGNTKVNTSLKNVTVYVGFEHECPHGHRFLLTPEHLNELSSLYSNLSSTENQEHEFFGSSKQTGNNSRGKYSRKINGMTFAAANGSKHLDNSEGLQAINLDDGGGAFSLLNRHLPLYMNCPHCRIDKNQKDKTNMKFAGEISQLQRIFLVTPPFPVILLTCPVIQFEASCLPSSVPNREQLLRFSLGCQAILPPESFLTVRLPFVYGAQLADGSMHPLKPFEHQPELTAWMTRGTALQISFKESNSDENLHIQ</sequence>
<feature type="compositionally biased region" description="Low complexity" evidence="4">
    <location>
        <begin position="27"/>
        <end position="36"/>
    </location>
</feature>
<comment type="caution">
    <text evidence="5">The sequence shown here is derived from an EMBL/GenBank/DDBJ whole genome shotgun (WGS) entry which is preliminary data.</text>
</comment>
<feature type="region of interest" description="Disordered" evidence="4">
    <location>
        <begin position="767"/>
        <end position="806"/>
    </location>
</feature>
<accession>A0AAN8VUR2</accession>
<name>A0AAN8VUR2_9MAGN</name>